<reference evidence="4" key="1">
    <citation type="submission" date="2016-06" db="UniProtKB">
        <authorList>
            <consortium name="WormBaseParasite"/>
        </authorList>
    </citation>
    <scope>IDENTIFICATION</scope>
</reference>
<feature type="compositionally biased region" description="Polar residues" evidence="1">
    <location>
        <begin position="54"/>
        <end position="81"/>
    </location>
</feature>
<organism evidence="4">
    <name type="scientific">Schistocephalus solidus</name>
    <name type="common">Tapeworm</name>
    <dbReference type="NCBI Taxonomy" id="70667"/>
    <lineage>
        <taxon>Eukaryota</taxon>
        <taxon>Metazoa</taxon>
        <taxon>Spiralia</taxon>
        <taxon>Lophotrochozoa</taxon>
        <taxon>Platyhelminthes</taxon>
        <taxon>Cestoda</taxon>
        <taxon>Eucestoda</taxon>
        <taxon>Diphyllobothriidea</taxon>
        <taxon>Diphyllobothriidae</taxon>
        <taxon>Schistocephalus</taxon>
    </lineage>
</organism>
<dbReference type="OrthoDB" id="6021133at2759"/>
<keyword evidence="3" id="KW-1185">Reference proteome</keyword>
<gene>
    <name evidence="2" type="ORF">SSLN_LOCUS8590</name>
</gene>
<evidence type="ECO:0000313" key="2">
    <source>
        <dbReference type="EMBL" id="VDL94975.1"/>
    </source>
</evidence>
<protein>
    <submittedName>
        <fullName evidence="4">Velvet domain-containing protein</fullName>
    </submittedName>
</protein>
<sequence>MRVWLVARPSCVNLNAAATFGNETPYFDQRHWFLRATTAFLSINTRLNGCPESPISNSASPGDSAYSAEQKSLAAAQSSSVPTKPRPEPPLRRTPENCDPSQLGDPSVGRTVMTSIVASPYPALRALSTRTRSSLAPEPLTGPVAGSLAAKISALEVMDPGTEKRASTPSPPPPPPPPIQLHYPYPGMQGNTNHPPVPNVVSSSSPHTRHLLGSSVPHHFPASPARNRSSLSPPQQLLYSPPNHPLPPNTVPRSTTSADQSRLSLDRAPNFGLRPAPSNVLRAQVVTTTPLLTQQQSATSAVEFSYPSTPSRLDPIIDSLPKGRPTNRLSAPTHLKKETFLHSHPGGAVFPVMLVPASSGRMMATVRVGPVVTSSEGGERGGGGGDGSGNAVSHVYINGK</sequence>
<dbReference type="EMBL" id="UYSU01034739">
    <property type="protein sequence ID" value="VDL94975.1"/>
    <property type="molecule type" value="Genomic_DNA"/>
</dbReference>
<feature type="compositionally biased region" description="Low complexity" evidence="1">
    <location>
        <begin position="229"/>
        <end position="241"/>
    </location>
</feature>
<feature type="compositionally biased region" description="Low complexity" evidence="1">
    <location>
        <begin position="191"/>
        <end position="206"/>
    </location>
</feature>
<dbReference type="AlphaFoldDB" id="A0A183SWJ2"/>
<reference evidence="2 3" key="2">
    <citation type="submission" date="2018-11" db="EMBL/GenBank/DDBJ databases">
        <authorList>
            <consortium name="Pathogen Informatics"/>
        </authorList>
    </citation>
    <scope>NUCLEOTIDE SEQUENCE [LARGE SCALE GENOMIC DNA]</scope>
    <source>
        <strain evidence="2 3">NST_G2</strain>
    </source>
</reference>
<feature type="region of interest" description="Disordered" evidence="1">
    <location>
        <begin position="373"/>
        <end position="400"/>
    </location>
</feature>
<dbReference type="Proteomes" id="UP000275846">
    <property type="component" value="Unassembled WGS sequence"/>
</dbReference>
<proteinExistence type="predicted"/>
<feature type="compositionally biased region" description="Pro residues" evidence="1">
    <location>
        <begin position="169"/>
        <end position="179"/>
    </location>
</feature>
<feature type="region of interest" description="Disordered" evidence="1">
    <location>
        <begin position="160"/>
        <end position="261"/>
    </location>
</feature>
<accession>A0A183SWJ2</accession>
<feature type="compositionally biased region" description="Basic and acidic residues" evidence="1">
    <location>
        <begin position="85"/>
        <end position="96"/>
    </location>
</feature>
<feature type="region of interest" description="Disordered" evidence="1">
    <location>
        <begin position="54"/>
        <end position="108"/>
    </location>
</feature>
<dbReference type="WBParaSite" id="SSLN_0000892501-mRNA-1">
    <property type="protein sequence ID" value="SSLN_0000892501-mRNA-1"/>
    <property type="gene ID" value="SSLN_0000892501"/>
</dbReference>
<evidence type="ECO:0000313" key="4">
    <source>
        <dbReference type="WBParaSite" id="SSLN_0000892501-mRNA-1"/>
    </source>
</evidence>
<evidence type="ECO:0000313" key="3">
    <source>
        <dbReference type="Proteomes" id="UP000275846"/>
    </source>
</evidence>
<evidence type="ECO:0000256" key="1">
    <source>
        <dbReference type="SAM" id="MobiDB-lite"/>
    </source>
</evidence>
<name>A0A183SWJ2_SCHSO</name>